<dbReference type="OrthoDB" id="5432602at2"/>
<dbReference type="Pfam" id="PF04519">
    <property type="entry name" value="Bactofilin"/>
    <property type="match status" value="1"/>
</dbReference>
<name>A0A1Y4DAA1_9BACT</name>
<proteinExistence type="inferred from homology"/>
<feature type="compositionally biased region" description="Basic and acidic residues" evidence="2">
    <location>
        <begin position="122"/>
        <end position="133"/>
    </location>
</feature>
<evidence type="ECO:0000256" key="2">
    <source>
        <dbReference type="SAM" id="MobiDB-lite"/>
    </source>
</evidence>
<accession>A0A1Y4DAA1</accession>
<dbReference type="Proteomes" id="UP000196368">
    <property type="component" value="Unassembled WGS sequence"/>
</dbReference>
<gene>
    <name evidence="3" type="ORF">B5F75_06055</name>
</gene>
<dbReference type="PANTHER" id="PTHR35024:SF4">
    <property type="entry name" value="POLYMER-FORMING CYTOSKELETAL PROTEIN"/>
    <property type="match status" value="1"/>
</dbReference>
<keyword evidence="4" id="KW-1185">Reference proteome</keyword>
<dbReference type="PANTHER" id="PTHR35024">
    <property type="entry name" value="HYPOTHETICAL CYTOSOLIC PROTEIN"/>
    <property type="match status" value="1"/>
</dbReference>
<sequence length="133" mass="13828">MGFLKKDSDFSSGEHFSVVSAECYFQGTLSVQGSLRVDGTLEGSVDNARHVIVGTDGKIVGDVTAQIVVCGGVIEGNVCADMLEVLAAASIKGDIRAKKMIVEEGGRIDGQCSIGGGEESAASEKEDKTEKDN</sequence>
<evidence type="ECO:0000313" key="4">
    <source>
        <dbReference type="Proteomes" id="UP000196368"/>
    </source>
</evidence>
<reference evidence="4" key="1">
    <citation type="submission" date="2017-04" db="EMBL/GenBank/DDBJ databases">
        <title>Function of individual gut microbiota members based on whole genome sequencing of pure cultures obtained from chicken caecum.</title>
        <authorList>
            <person name="Medvecky M."/>
            <person name="Cejkova D."/>
            <person name="Polansky O."/>
            <person name="Karasova D."/>
            <person name="Kubasova T."/>
            <person name="Cizek A."/>
            <person name="Rychlik I."/>
        </authorList>
    </citation>
    <scope>NUCLEOTIDE SEQUENCE [LARGE SCALE GENOMIC DNA]</scope>
    <source>
        <strain evidence="4">An273</strain>
    </source>
</reference>
<organism evidence="3 4">
    <name type="scientific">Candidatus Avelusimicrobium gallicola</name>
    <dbReference type="NCBI Taxonomy" id="2562704"/>
    <lineage>
        <taxon>Bacteria</taxon>
        <taxon>Pseudomonadati</taxon>
        <taxon>Elusimicrobiota</taxon>
        <taxon>Elusimicrobia</taxon>
        <taxon>Elusimicrobiales</taxon>
        <taxon>Elusimicrobiaceae</taxon>
        <taxon>Candidatus Avelusimicrobium</taxon>
    </lineage>
</organism>
<comment type="similarity">
    <text evidence="1">Belongs to the bactofilin family.</text>
</comment>
<evidence type="ECO:0000256" key="1">
    <source>
        <dbReference type="ARBA" id="ARBA00044755"/>
    </source>
</evidence>
<protein>
    <recommendedName>
        <fullName evidence="5">Cell shape determination protein CcmA</fullName>
    </recommendedName>
</protein>
<evidence type="ECO:0008006" key="5">
    <source>
        <dbReference type="Google" id="ProtNLM"/>
    </source>
</evidence>
<dbReference type="AlphaFoldDB" id="A0A1Y4DAA1"/>
<evidence type="ECO:0000313" key="3">
    <source>
        <dbReference type="EMBL" id="OUO56177.1"/>
    </source>
</evidence>
<feature type="region of interest" description="Disordered" evidence="2">
    <location>
        <begin position="111"/>
        <end position="133"/>
    </location>
</feature>
<dbReference type="InterPro" id="IPR007607">
    <property type="entry name" value="BacA/B"/>
</dbReference>
<comment type="caution">
    <text evidence="3">The sequence shown here is derived from an EMBL/GenBank/DDBJ whole genome shotgun (WGS) entry which is preliminary data.</text>
</comment>
<dbReference type="RefSeq" id="WP_087288996.1">
    <property type="nucleotide sequence ID" value="NZ_NFJD01000004.1"/>
</dbReference>
<dbReference type="EMBL" id="NFJD01000004">
    <property type="protein sequence ID" value="OUO56177.1"/>
    <property type="molecule type" value="Genomic_DNA"/>
</dbReference>